<dbReference type="InterPro" id="IPR037021">
    <property type="entry name" value="RnfH_sf"/>
</dbReference>
<comment type="similarity">
    <text evidence="1">Belongs to the UPF0125 (RnfH) family.</text>
</comment>
<evidence type="ECO:0000313" key="3">
    <source>
        <dbReference type="Proteomes" id="UP000007472"/>
    </source>
</evidence>
<dbReference type="Pfam" id="PF03658">
    <property type="entry name" value="Ub-RnfH"/>
    <property type="match status" value="1"/>
</dbReference>
<organism evidence="2 3">
    <name type="scientific">Taylorella equigenitalis (strain MCE9)</name>
    <dbReference type="NCBI Taxonomy" id="937774"/>
    <lineage>
        <taxon>Bacteria</taxon>
        <taxon>Pseudomonadati</taxon>
        <taxon>Pseudomonadota</taxon>
        <taxon>Betaproteobacteria</taxon>
        <taxon>Burkholderiales</taxon>
        <taxon>Alcaligenaceae</taxon>
        <taxon>Taylorella</taxon>
    </lineage>
</organism>
<evidence type="ECO:0000256" key="1">
    <source>
        <dbReference type="ARBA" id="ARBA00010645"/>
    </source>
</evidence>
<dbReference type="KEGG" id="teq:TEQUI_1423"/>
<name>A0A654KIP4_TAYEM</name>
<dbReference type="EMBL" id="CP002456">
    <property type="protein sequence ID" value="ADU92337.1"/>
    <property type="molecule type" value="Genomic_DNA"/>
</dbReference>
<proteinExistence type="inferred from homology"/>
<dbReference type="InterPro" id="IPR005346">
    <property type="entry name" value="RnfH"/>
</dbReference>
<evidence type="ECO:0000313" key="2">
    <source>
        <dbReference type="EMBL" id="ADU92337.1"/>
    </source>
</evidence>
<dbReference type="Proteomes" id="UP000007472">
    <property type="component" value="Chromosome"/>
</dbReference>
<reference evidence="2 3" key="1">
    <citation type="journal article" date="2011" name="J. Bacteriol.">
        <title>Genome sequence of Taylorella equigenitalis MCE9, the causative agent of contagious equine metritis.</title>
        <authorList>
            <person name="Hebert L."/>
            <person name="Moumen B."/>
            <person name="Duquesne F."/>
            <person name="Breuil M.F."/>
            <person name="Laugier C."/>
            <person name="Batto J.M."/>
            <person name="Renault P."/>
            <person name="Petry S."/>
        </authorList>
    </citation>
    <scope>NUCLEOTIDE SEQUENCE [LARGE SCALE GENOMIC DNA]</scope>
    <source>
        <strain evidence="2 3">MCE9</strain>
    </source>
</reference>
<dbReference type="AlphaFoldDB" id="A0A654KIP4"/>
<dbReference type="SUPFAM" id="SSF54285">
    <property type="entry name" value="MoaD/ThiS"/>
    <property type="match status" value="1"/>
</dbReference>
<gene>
    <name evidence="2" type="ordered locus">TEQUI_1423</name>
</gene>
<accession>A0A654KIP4</accession>
<dbReference type="InterPro" id="IPR016155">
    <property type="entry name" value="Mopterin_synth/thiamin_S_b"/>
</dbReference>
<protein>
    <submittedName>
        <fullName evidence="2">Uncharacterized protein</fullName>
    </submittedName>
</protein>
<sequence length="77" mass="8921">MSDALAHCPFETSGRGISIFGKKVPKNYVLRDKDRIEICRPLIFDPMISRKRRADIAKMGILKKEAQKRRKVKFDSN</sequence>
<dbReference type="Gene3D" id="3.10.20.280">
    <property type="entry name" value="RnfH-like"/>
    <property type="match status" value="1"/>
</dbReference>